<evidence type="ECO:0000313" key="1">
    <source>
        <dbReference type="EMBL" id="QHX43148.1"/>
    </source>
</evidence>
<evidence type="ECO:0000313" key="2">
    <source>
        <dbReference type="Proteomes" id="UP000464374"/>
    </source>
</evidence>
<dbReference type="EMBL" id="CP048020">
    <property type="protein sequence ID" value="QHX43148.1"/>
    <property type="molecule type" value="Genomic_DNA"/>
</dbReference>
<proteinExistence type="predicted"/>
<gene>
    <name evidence="1" type="ORF">GWP43_06495</name>
</gene>
<name>A0A6P1Y041_9SPIR</name>
<reference evidence="1 2" key="1">
    <citation type="submission" date="2020-01" db="EMBL/GenBank/DDBJ databases">
        <title>Complete genome sequence of a human oral phylogroup 1 Treponema sp. strain ATCC 700766, originally isolated from periodontitis dental plaque.</title>
        <authorList>
            <person name="Chan Y."/>
            <person name="Huo Y.-B."/>
            <person name="Yu X.-L."/>
            <person name="Zeng H."/>
            <person name="Leung W.-K."/>
            <person name="Watt R.M."/>
        </authorList>
    </citation>
    <scope>NUCLEOTIDE SEQUENCE [LARGE SCALE GENOMIC DNA]</scope>
    <source>
        <strain evidence="1 2">OMZ 804</strain>
    </source>
</reference>
<protein>
    <submittedName>
        <fullName evidence="1">Uncharacterized protein</fullName>
    </submittedName>
</protein>
<accession>A0A6P1Y041</accession>
<dbReference type="KEGG" id="trz:GWP43_06495"/>
<sequence length="193" mass="22701">MFPNYLDGAKVKYYTKKDDFGTVDCNDGKKTLDIKHLAICSYANEQGFYLFFCDEKFNTVSDYFFDTVEECKIIAENSKENIVWIEKTNSAAEFTFEEIKTLLLKSIDEYHCEAELHIFFADNPEEYMIIIYKDHCSFQRCGSNDKKSSGEYNYKSLDELYTAAQVDDIILKRDWDKITAFNCEDFEILGFWK</sequence>
<dbReference type="RefSeq" id="WP_203232451.1">
    <property type="nucleotide sequence ID" value="NZ_CP048020.1"/>
</dbReference>
<dbReference type="Proteomes" id="UP000464374">
    <property type="component" value="Chromosome"/>
</dbReference>
<organism evidence="1 2">
    <name type="scientific">Treponema vincentii</name>
    <dbReference type="NCBI Taxonomy" id="69710"/>
    <lineage>
        <taxon>Bacteria</taxon>
        <taxon>Pseudomonadati</taxon>
        <taxon>Spirochaetota</taxon>
        <taxon>Spirochaetia</taxon>
        <taxon>Spirochaetales</taxon>
        <taxon>Treponemataceae</taxon>
        <taxon>Treponema</taxon>
    </lineage>
</organism>
<dbReference type="AlphaFoldDB" id="A0A6P1Y041"/>